<protein>
    <submittedName>
        <fullName evidence="9">MFS transporter</fullName>
    </submittedName>
</protein>
<dbReference type="InterPro" id="IPR011701">
    <property type="entry name" value="MFS"/>
</dbReference>
<keyword evidence="10" id="KW-1185">Reference proteome</keyword>
<dbReference type="InterPro" id="IPR050189">
    <property type="entry name" value="MFS_Efflux_Transporters"/>
</dbReference>
<keyword evidence="5 7" id="KW-1133">Transmembrane helix</keyword>
<evidence type="ECO:0000313" key="10">
    <source>
        <dbReference type="Proteomes" id="UP000288024"/>
    </source>
</evidence>
<feature type="transmembrane region" description="Helical" evidence="7">
    <location>
        <begin position="240"/>
        <end position="259"/>
    </location>
</feature>
<evidence type="ECO:0000256" key="2">
    <source>
        <dbReference type="ARBA" id="ARBA00022448"/>
    </source>
</evidence>
<dbReference type="RefSeq" id="WP_127738283.1">
    <property type="nucleotide sequence ID" value="NZ_JASPBW010000003.1"/>
</dbReference>
<feature type="transmembrane region" description="Helical" evidence="7">
    <location>
        <begin position="359"/>
        <end position="376"/>
    </location>
</feature>
<keyword evidence="3" id="KW-1003">Cell membrane</keyword>
<comment type="caution">
    <text evidence="9">The sequence shown here is derived from an EMBL/GenBank/DDBJ whole genome shotgun (WGS) entry which is preliminary data.</text>
</comment>
<feature type="transmembrane region" description="Helical" evidence="7">
    <location>
        <begin position="203"/>
        <end position="228"/>
    </location>
</feature>
<dbReference type="InterPro" id="IPR036259">
    <property type="entry name" value="MFS_trans_sf"/>
</dbReference>
<keyword evidence="4 7" id="KW-0812">Transmembrane</keyword>
<evidence type="ECO:0000256" key="5">
    <source>
        <dbReference type="ARBA" id="ARBA00022989"/>
    </source>
</evidence>
<evidence type="ECO:0000256" key="1">
    <source>
        <dbReference type="ARBA" id="ARBA00004651"/>
    </source>
</evidence>
<accession>A0A3S2TXT7</accession>
<organism evidence="9 10">
    <name type="scientific">Niallia taxi</name>
    <dbReference type="NCBI Taxonomy" id="2499688"/>
    <lineage>
        <taxon>Bacteria</taxon>
        <taxon>Bacillati</taxon>
        <taxon>Bacillota</taxon>
        <taxon>Bacilli</taxon>
        <taxon>Bacillales</taxon>
        <taxon>Bacillaceae</taxon>
        <taxon>Niallia</taxon>
    </lineage>
</organism>
<dbReference type="Gene3D" id="1.20.1250.20">
    <property type="entry name" value="MFS general substrate transporter like domains"/>
    <property type="match status" value="1"/>
</dbReference>
<dbReference type="SUPFAM" id="SSF103473">
    <property type="entry name" value="MFS general substrate transporter"/>
    <property type="match status" value="1"/>
</dbReference>
<evidence type="ECO:0000313" key="9">
    <source>
        <dbReference type="EMBL" id="RVT63807.1"/>
    </source>
</evidence>
<evidence type="ECO:0000256" key="3">
    <source>
        <dbReference type="ARBA" id="ARBA00022475"/>
    </source>
</evidence>
<feature type="transmembrane region" description="Helical" evidence="7">
    <location>
        <begin position="41"/>
        <end position="67"/>
    </location>
</feature>
<name>A0A3S2TXT7_9BACI</name>
<dbReference type="Pfam" id="PF07690">
    <property type="entry name" value="MFS_1"/>
    <property type="match status" value="1"/>
</dbReference>
<dbReference type="Proteomes" id="UP000288024">
    <property type="component" value="Unassembled WGS sequence"/>
</dbReference>
<evidence type="ECO:0000256" key="4">
    <source>
        <dbReference type="ARBA" id="ARBA00022692"/>
    </source>
</evidence>
<feature type="transmembrane region" description="Helical" evidence="7">
    <location>
        <begin position="163"/>
        <end position="182"/>
    </location>
</feature>
<dbReference type="GO" id="GO:0022857">
    <property type="term" value="F:transmembrane transporter activity"/>
    <property type="evidence" value="ECO:0007669"/>
    <property type="project" value="InterPro"/>
</dbReference>
<feature type="domain" description="Major facilitator superfamily (MFS) profile" evidence="8">
    <location>
        <begin position="8"/>
        <end position="382"/>
    </location>
</feature>
<feature type="transmembrane region" description="Helical" evidence="7">
    <location>
        <begin position="7"/>
        <end position="29"/>
    </location>
</feature>
<keyword evidence="2" id="KW-0813">Transport</keyword>
<keyword evidence="6 7" id="KW-0472">Membrane</keyword>
<dbReference type="PANTHER" id="PTHR43124">
    <property type="entry name" value="PURINE EFFLUX PUMP PBUE"/>
    <property type="match status" value="1"/>
</dbReference>
<evidence type="ECO:0000259" key="8">
    <source>
        <dbReference type="PROSITE" id="PS50850"/>
    </source>
</evidence>
<dbReference type="EMBL" id="RZTZ01000003">
    <property type="protein sequence ID" value="RVT63807.1"/>
    <property type="molecule type" value="Genomic_DNA"/>
</dbReference>
<feature type="transmembrane region" description="Helical" evidence="7">
    <location>
        <begin position="294"/>
        <end position="313"/>
    </location>
</feature>
<dbReference type="AlphaFoldDB" id="A0A3S2TXT7"/>
<dbReference type="GeneID" id="87616860"/>
<evidence type="ECO:0000256" key="6">
    <source>
        <dbReference type="ARBA" id="ARBA00023136"/>
    </source>
</evidence>
<dbReference type="CDD" id="cd17324">
    <property type="entry name" value="MFS_NepI_like"/>
    <property type="match status" value="1"/>
</dbReference>
<dbReference type="GO" id="GO:0005886">
    <property type="term" value="C:plasma membrane"/>
    <property type="evidence" value="ECO:0007669"/>
    <property type="project" value="UniProtKB-SubCell"/>
</dbReference>
<comment type="subcellular location">
    <subcellularLocation>
        <location evidence="1">Cell membrane</location>
        <topology evidence="1">Multi-pass membrane protein</topology>
    </subcellularLocation>
</comment>
<dbReference type="PROSITE" id="PS50850">
    <property type="entry name" value="MFS"/>
    <property type="match status" value="1"/>
</dbReference>
<feature type="transmembrane region" description="Helical" evidence="7">
    <location>
        <begin position="334"/>
        <end position="353"/>
    </location>
</feature>
<dbReference type="PANTHER" id="PTHR43124:SF8">
    <property type="entry name" value="INNER MEMBRANE TRANSPORT PROTEIN YDHP"/>
    <property type="match status" value="1"/>
</dbReference>
<sequence length="386" mass="41544">MNKKYPVALWTLVIGAFAIGMTEFVIMGLLPEVARDVHSSIAAAGQLITGYALGVAVGGPILVLITYKMSQKNLLMLLMLIFILGNLMATIASSYGVLMASRLLTSLAHGSFFGVGAIMAASLVEYSRRASAMALMFTGLTVANIIGVPFGTFVGQQFGWRSSFLIIAIIGFITLIGIYMLVPKPKEQKSTDLKKELAVLKNNQLWLALLIAMFCFGSVFTLFTYITPILTDVTGFQSNAVSWMLVVFGLGVTVGNILGGKLADWNINLSLQYILVVFILYFFVLYVLQFSMILMIPGIFIFGVLAFSMVPMLQFRILGLSAEAPTIASTLNQSAMNLGNAGGAFAGGLSVTYLPLHDLVLVAPIITVIGFILLFVQMRGVKAKAA</sequence>
<dbReference type="InterPro" id="IPR020846">
    <property type="entry name" value="MFS_dom"/>
</dbReference>
<feature type="transmembrane region" description="Helical" evidence="7">
    <location>
        <begin position="103"/>
        <end position="124"/>
    </location>
</feature>
<feature type="transmembrane region" description="Helical" evidence="7">
    <location>
        <begin position="74"/>
        <end position="97"/>
    </location>
</feature>
<proteinExistence type="predicted"/>
<reference evidence="9 10" key="1">
    <citation type="submission" date="2019-01" db="EMBL/GenBank/DDBJ databases">
        <title>Bacillus sp. M5HDSG1-1, whole genome shotgun sequence.</title>
        <authorList>
            <person name="Tuo L."/>
        </authorList>
    </citation>
    <scope>NUCLEOTIDE SEQUENCE [LARGE SCALE GENOMIC DNA]</scope>
    <source>
        <strain evidence="9 10">M5HDSG1-1</strain>
    </source>
</reference>
<evidence type="ECO:0000256" key="7">
    <source>
        <dbReference type="SAM" id="Phobius"/>
    </source>
</evidence>
<gene>
    <name evidence="9" type="ORF">EM808_11145</name>
</gene>
<feature type="transmembrane region" description="Helical" evidence="7">
    <location>
        <begin position="131"/>
        <end position="151"/>
    </location>
</feature>
<feature type="transmembrane region" description="Helical" evidence="7">
    <location>
        <begin position="271"/>
        <end position="288"/>
    </location>
</feature>